<evidence type="ECO:0000256" key="1">
    <source>
        <dbReference type="SAM" id="MobiDB-lite"/>
    </source>
</evidence>
<dbReference type="EMBL" id="SEOQ01000264">
    <property type="protein sequence ID" value="TFY66239.1"/>
    <property type="molecule type" value="Genomic_DNA"/>
</dbReference>
<protein>
    <submittedName>
        <fullName evidence="2">Uncharacterized protein</fullName>
    </submittedName>
</protein>
<comment type="caution">
    <text evidence="2">The sequence shown here is derived from an EMBL/GenBank/DDBJ whole genome shotgun (WGS) entry which is preliminary data.</text>
</comment>
<feature type="region of interest" description="Disordered" evidence="1">
    <location>
        <begin position="105"/>
        <end position="138"/>
    </location>
</feature>
<organism evidence="2 3">
    <name type="scientific">Dentipellis fragilis</name>
    <dbReference type="NCBI Taxonomy" id="205917"/>
    <lineage>
        <taxon>Eukaryota</taxon>
        <taxon>Fungi</taxon>
        <taxon>Dikarya</taxon>
        <taxon>Basidiomycota</taxon>
        <taxon>Agaricomycotina</taxon>
        <taxon>Agaricomycetes</taxon>
        <taxon>Russulales</taxon>
        <taxon>Hericiaceae</taxon>
        <taxon>Dentipellis</taxon>
    </lineage>
</organism>
<accession>A0A4Y9YYN4</accession>
<feature type="compositionally biased region" description="Polar residues" evidence="1">
    <location>
        <begin position="117"/>
        <end position="138"/>
    </location>
</feature>
<keyword evidence="3" id="KW-1185">Reference proteome</keyword>
<dbReference type="Proteomes" id="UP000298327">
    <property type="component" value="Unassembled WGS sequence"/>
</dbReference>
<reference evidence="2 3" key="1">
    <citation type="submission" date="2019-02" db="EMBL/GenBank/DDBJ databases">
        <title>Genome sequencing of the rare red list fungi Dentipellis fragilis.</title>
        <authorList>
            <person name="Buettner E."/>
            <person name="Kellner H."/>
        </authorList>
    </citation>
    <scope>NUCLEOTIDE SEQUENCE [LARGE SCALE GENOMIC DNA]</scope>
    <source>
        <strain evidence="2 3">DSM 105465</strain>
    </source>
</reference>
<dbReference type="AlphaFoldDB" id="A0A4Y9YYN4"/>
<sequence length="158" mass="17502">MISAPTTELLVGRVCWPTAQNQITRLFAWSWPFSRSCSRLGVNDACLSLCHVLALTRAPASRNVIAFSNECANSTIPRRYTYAHNTGSNSPIVLEVYARLHRPQTATRGSCAPSSLPRFTSTAERQPRTSSMTSANVVDNESANERATFFSTRLHLRI</sequence>
<evidence type="ECO:0000313" key="2">
    <source>
        <dbReference type="EMBL" id="TFY66239.1"/>
    </source>
</evidence>
<name>A0A4Y9YYN4_9AGAM</name>
<evidence type="ECO:0000313" key="3">
    <source>
        <dbReference type="Proteomes" id="UP000298327"/>
    </source>
</evidence>
<proteinExistence type="predicted"/>
<gene>
    <name evidence="2" type="ORF">EVG20_g4849</name>
</gene>